<gene>
    <name evidence="1" type="ORF">QAD02_022996</name>
</gene>
<name>A0ACC2PUT1_9HYME</name>
<sequence length="448" mass="50394">MGFAAVKISTENGLEAPFHTSVPNSWLEDERDGVPGYFVHMMPGALGDEDYNLVFSLAKIHEAKDAPLSWTLTKCEPLDKFRTYDESYQFIRSKVMQGLIIEQHLGPEVIDDTLDNIIPLVPESEMDQDNHHELDAFPGSIQNSATGTITNDKQDSSLTGITSGSSQNFLDDSNVTLHIPDGDAFITREDWAGLMNIVSSLATKVTKSIEAVEKNLTIKLQGVQDRLDSLDSRLTLVQNKQIEMTNTLKTNGGLKKNESLLTFEELSNKHELKCPFETDDEYLKFDQKIISEVYEDLKKHIISTSDNHQSIRFTCSEILKKFFKGAVLNLYTAKRQSTIRTKKIFQGQKFYACLKDALTNVYYNPQREDGTKDEKVPEFSTELLITELGHVFNNANSWDGKRAERTRKSDENSLTNAGSKKQKRCVSSVNGDTADVLQNSQSQNVVQD</sequence>
<reference evidence="1" key="1">
    <citation type="submission" date="2023-04" db="EMBL/GenBank/DDBJ databases">
        <title>A chromosome-level genome assembly of the parasitoid wasp Eretmocerus hayati.</title>
        <authorList>
            <person name="Zhong Y."/>
            <person name="Liu S."/>
            <person name="Liu Y."/>
        </authorList>
    </citation>
    <scope>NUCLEOTIDE SEQUENCE</scope>
    <source>
        <strain evidence="1">ZJU_SS_LIU_2023</strain>
    </source>
</reference>
<keyword evidence="2" id="KW-1185">Reference proteome</keyword>
<dbReference type="Proteomes" id="UP001239111">
    <property type="component" value="Chromosome 1"/>
</dbReference>
<evidence type="ECO:0000313" key="2">
    <source>
        <dbReference type="Proteomes" id="UP001239111"/>
    </source>
</evidence>
<evidence type="ECO:0000313" key="1">
    <source>
        <dbReference type="EMBL" id="KAJ8687202.1"/>
    </source>
</evidence>
<protein>
    <submittedName>
        <fullName evidence="1">Uncharacterized protein</fullName>
    </submittedName>
</protein>
<organism evidence="1 2">
    <name type="scientific">Eretmocerus hayati</name>
    <dbReference type="NCBI Taxonomy" id="131215"/>
    <lineage>
        <taxon>Eukaryota</taxon>
        <taxon>Metazoa</taxon>
        <taxon>Ecdysozoa</taxon>
        <taxon>Arthropoda</taxon>
        <taxon>Hexapoda</taxon>
        <taxon>Insecta</taxon>
        <taxon>Pterygota</taxon>
        <taxon>Neoptera</taxon>
        <taxon>Endopterygota</taxon>
        <taxon>Hymenoptera</taxon>
        <taxon>Apocrita</taxon>
        <taxon>Proctotrupomorpha</taxon>
        <taxon>Chalcidoidea</taxon>
        <taxon>Aphelinidae</taxon>
        <taxon>Aphelininae</taxon>
        <taxon>Eretmocerus</taxon>
    </lineage>
</organism>
<dbReference type="EMBL" id="CM056741">
    <property type="protein sequence ID" value="KAJ8687202.1"/>
    <property type="molecule type" value="Genomic_DNA"/>
</dbReference>
<accession>A0ACC2PUT1</accession>
<proteinExistence type="predicted"/>
<comment type="caution">
    <text evidence="1">The sequence shown here is derived from an EMBL/GenBank/DDBJ whole genome shotgun (WGS) entry which is preliminary data.</text>
</comment>